<evidence type="ECO:0000313" key="8">
    <source>
        <dbReference type="Proteomes" id="UP000238701"/>
    </source>
</evidence>
<gene>
    <name evidence="5 7" type="primary">rplD</name>
    <name evidence="7" type="ORF">SBA1_1360007</name>
</gene>
<keyword evidence="3 5" id="KW-0687">Ribonucleoprotein</keyword>
<evidence type="ECO:0000256" key="1">
    <source>
        <dbReference type="ARBA" id="ARBA00010528"/>
    </source>
</evidence>
<comment type="function">
    <text evidence="5">Forms part of the polypeptide exit tunnel.</text>
</comment>
<dbReference type="InterPro" id="IPR002136">
    <property type="entry name" value="Ribosomal_uL4"/>
</dbReference>
<name>A0A2U3K5E1_9BACT</name>
<comment type="similarity">
    <text evidence="1 5">Belongs to the universal ribosomal protein uL4 family.</text>
</comment>
<dbReference type="Proteomes" id="UP000238701">
    <property type="component" value="Unassembled WGS sequence"/>
</dbReference>
<dbReference type="AlphaFoldDB" id="A0A2U3K5E1"/>
<dbReference type="GO" id="GO:0003735">
    <property type="term" value="F:structural constituent of ribosome"/>
    <property type="evidence" value="ECO:0007669"/>
    <property type="project" value="InterPro"/>
</dbReference>
<dbReference type="InterPro" id="IPR013005">
    <property type="entry name" value="Ribosomal_uL4-like"/>
</dbReference>
<comment type="function">
    <text evidence="5">One of the primary rRNA binding proteins, this protein initially binds near the 5'-end of the 23S rRNA. It is important during the early stages of 50S assembly. It makes multiple contacts with different domains of the 23S rRNA in the assembled 50S subunit and ribosome.</text>
</comment>
<evidence type="ECO:0000256" key="5">
    <source>
        <dbReference type="HAMAP-Rule" id="MF_01328"/>
    </source>
</evidence>
<feature type="region of interest" description="Disordered" evidence="6">
    <location>
        <begin position="207"/>
        <end position="244"/>
    </location>
</feature>
<keyword evidence="5" id="KW-0699">rRNA-binding</keyword>
<dbReference type="EMBL" id="OMOD01000042">
    <property type="protein sequence ID" value="SPF34895.1"/>
    <property type="molecule type" value="Genomic_DNA"/>
</dbReference>
<keyword evidence="5" id="KW-0694">RNA-binding</keyword>
<sequence length="244" mass="27514">MATIDIHNLSGEKVGTLDLADEIFGAVNEDLLWEAVKHYRASQRAGTHKTKARWEVSGSGKKLWKQKGTGRARIGSIRSPLWRHGGTVHGPQPRSYDYTFPRKKLLGALRSALAAKLADGKIIVVNAFDVKEPKTKEFRKALDALKVNSTVLVVETPKHENRNLELSARNIDGLELLRGNEVHPYHLLRYDRVIFSQPAIEKLQVSLQNSVSKRQHKPKEDESAKKATSERRRRPRHDKAAEVA</sequence>
<dbReference type="PANTHER" id="PTHR10746:SF6">
    <property type="entry name" value="LARGE RIBOSOMAL SUBUNIT PROTEIN UL4M"/>
    <property type="match status" value="1"/>
</dbReference>
<dbReference type="GO" id="GO:0019843">
    <property type="term" value="F:rRNA binding"/>
    <property type="evidence" value="ECO:0007669"/>
    <property type="project" value="UniProtKB-UniRule"/>
</dbReference>
<dbReference type="PANTHER" id="PTHR10746">
    <property type="entry name" value="50S RIBOSOMAL PROTEIN L4"/>
    <property type="match status" value="1"/>
</dbReference>
<accession>A0A2U3K5E1</accession>
<dbReference type="Pfam" id="PF00573">
    <property type="entry name" value="Ribosomal_L4"/>
    <property type="match status" value="1"/>
</dbReference>
<feature type="compositionally biased region" description="Basic and acidic residues" evidence="6">
    <location>
        <begin position="218"/>
        <end position="230"/>
    </location>
</feature>
<dbReference type="HAMAP" id="MF_01328_B">
    <property type="entry name" value="Ribosomal_uL4_B"/>
    <property type="match status" value="1"/>
</dbReference>
<dbReference type="OrthoDB" id="9803201at2"/>
<dbReference type="InterPro" id="IPR023574">
    <property type="entry name" value="Ribosomal_uL4_dom_sf"/>
</dbReference>
<dbReference type="GO" id="GO:0006412">
    <property type="term" value="P:translation"/>
    <property type="evidence" value="ECO:0007669"/>
    <property type="project" value="UniProtKB-UniRule"/>
</dbReference>
<proteinExistence type="inferred from homology"/>
<evidence type="ECO:0000313" key="7">
    <source>
        <dbReference type="EMBL" id="SPF34895.1"/>
    </source>
</evidence>
<protein>
    <recommendedName>
        <fullName evidence="4 5">Large ribosomal subunit protein uL4</fullName>
    </recommendedName>
</protein>
<organism evidence="7 8">
    <name type="scientific">Candidatus Sulfotelmatobacter kueseliae</name>
    <dbReference type="NCBI Taxonomy" id="2042962"/>
    <lineage>
        <taxon>Bacteria</taxon>
        <taxon>Pseudomonadati</taxon>
        <taxon>Acidobacteriota</taxon>
        <taxon>Terriglobia</taxon>
        <taxon>Terriglobales</taxon>
        <taxon>Candidatus Korobacteraceae</taxon>
        <taxon>Candidatus Sulfotelmatobacter</taxon>
    </lineage>
</organism>
<dbReference type="NCBIfam" id="TIGR03953">
    <property type="entry name" value="rplD_bact"/>
    <property type="match status" value="1"/>
</dbReference>
<keyword evidence="2 5" id="KW-0689">Ribosomal protein</keyword>
<reference evidence="8" key="1">
    <citation type="submission" date="2018-02" db="EMBL/GenBank/DDBJ databases">
        <authorList>
            <person name="Hausmann B."/>
        </authorList>
    </citation>
    <scope>NUCLEOTIDE SEQUENCE [LARGE SCALE GENOMIC DNA]</scope>
    <source>
        <strain evidence="8">Peat soil MAG SbA1</strain>
    </source>
</reference>
<dbReference type="SUPFAM" id="SSF52166">
    <property type="entry name" value="Ribosomal protein L4"/>
    <property type="match status" value="1"/>
</dbReference>
<dbReference type="Gene3D" id="3.40.1370.10">
    <property type="match status" value="1"/>
</dbReference>
<dbReference type="GO" id="GO:0005840">
    <property type="term" value="C:ribosome"/>
    <property type="evidence" value="ECO:0007669"/>
    <property type="project" value="UniProtKB-KW"/>
</dbReference>
<dbReference type="GO" id="GO:1990904">
    <property type="term" value="C:ribonucleoprotein complex"/>
    <property type="evidence" value="ECO:0007669"/>
    <property type="project" value="UniProtKB-KW"/>
</dbReference>
<evidence type="ECO:0000256" key="4">
    <source>
        <dbReference type="ARBA" id="ARBA00035244"/>
    </source>
</evidence>
<evidence type="ECO:0000256" key="3">
    <source>
        <dbReference type="ARBA" id="ARBA00023274"/>
    </source>
</evidence>
<evidence type="ECO:0000256" key="2">
    <source>
        <dbReference type="ARBA" id="ARBA00022980"/>
    </source>
</evidence>
<evidence type="ECO:0000256" key="6">
    <source>
        <dbReference type="SAM" id="MobiDB-lite"/>
    </source>
</evidence>
<comment type="subunit">
    <text evidence="5">Part of the 50S ribosomal subunit.</text>
</comment>